<evidence type="ECO:0000256" key="1">
    <source>
        <dbReference type="SAM" id="MobiDB-lite"/>
    </source>
</evidence>
<protein>
    <submittedName>
        <fullName evidence="2">Uncharacterized protein</fullName>
    </submittedName>
</protein>
<dbReference type="RefSeq" id="WP_091897389.1">
    <property type="nucleotide sequence ID" value="NZ_FOSJ01000020.1"/>
</dbReference>
<name>A0A1I3Y9E6_9LACT</name>
<feature type="compositionally biased region" description="Basic residues" evidence="1">
    <location>
        <begin position="18"/>
        <end position="28"/>
    </location>
</feature>
<gene>
    <name evidence="2" type="ORF">SAMN04488569_102023</name>
</gene>
<dbReference type="Proteomes" id="UP000199589">
    <property type="component" value="Unassembled WGS sequence"/>
</dbReference>
<evidence type="ECO:0000313" key="2">
    <source>
        <dbReference type="EMBL" id="SFK28393.1"/>
    </source>
</evidence>
<keyword evidence="3" id="KW-1185">Reference proteome</keyword>
<organism evidence="2 3">
    <name type="scientific">Marinilactibacillus piezotolerans</name>
    <dbReference type="NCBI Taxonomy" id="258723"/>
    <lineage>
        <taxon>Bacteria</taxon>
        <taxon>Bacillati</taxon>
        <taxon>Bacillota</taxon>
        <taxon>Bacilli</taxon>
        <taxon>Lactobacillales</taxon>
        <taxon>Carnobacteriaceae</taxon>
        <taxon>Marinilactibacillus</taxon>
    </lineage>
</organism>
<evidence type="ECO:0000313" key="3">
    <source>
        <dbReference type="Proteomes" id="UP000199589"/>
    </source>
</evidence>
<proteinExistence type="predicted"/>
<dbReference type="AlphaFoldDB" id="A0A1I3Y9E6"/>
<sequence length="197" mass="23462">MLYKKAEQNQQQTIRSITKPRTRKKQKPRVFQNTDEVRVWMRTMFSFAKKMEEERKNFILGVSDPRELYSNFSSIMYSFYMARNALNGSKEKIDPETFQFLTYVLNRINGEYMAYQIKTALPNGSYYPTRPDFEDDLQEFLITVMKHVRYTLFVEKNECDAFCDGDDWAKSAHYHAPADNEAGYIDKKYNHFKKKGK</sequence>
<reference evidence="3" key="1">
    <citation type="submission" date="2016-10" db="EMBL/GenBank/DDBJ databases">
        <authorList>
            <person name="Varghese N."/>
            <person name="Submissions S."/>
        </authorList>
    </citation>
    <scope>NUCLEOTIDE SEQUENCE [LARGE SCALE GENOMIC DNA]</scope>
    <source>
        <strain evidence="3">DSM 16108</strain>
    </source>
</reference>
<accession>A0A1I3Y9E6</accession>
<feature type="region of interest" description="Disordered" evidence="1">
    <location>
        <begin position="1"/>
        <end position="30"/>
    </location>
</feature>
<dbReference type="EMBL" id="FOSJ01000020">
    <property type="protein sequence ID" value="SFK28393.1"/>
    <property type="molecule type" value="Genomic_DNA"/>
</dbReference>